<dbReference type="SMART" id="SM00564">
    <property type="entry name" value="PQQ"/>
    <property type="match status" value="7"/>
</dbReference>
<name>A0ABD6BV79_9EURY</name>
<dbReference type="Pfam" id="PF13360">
    <property type="entry name" value="PQQ_2"/>
    <property type="match status" value="1"/>
</dbReference>
<dbReference type="InterPro" id="IPR011047">
    <property type="entry name" value="Quinoprotein_ADH-like_sf"/>
</dbReference>
<evidence type="ECO:0000313" key="4">
    <source>
        <dbReference type="Proteomes" id="UP001597139"/>
    </source>
</evidence>
<dbReference type="PANTHER" id="PTHR34512:SF30">
    <property type="entry name" value="OUTER MEMBRANE PROTEIN ASSEMBLY FACTOR BAMB"/>
    <property type="match status" value="1"/>
</dbReference>
<dbReference type="PANTHER" id="PTHR34512">
    <property type="entry name" value="CELL SURFACE PROTEIN"/>
    <property type="match status" value="1"/>
</dbReference>
<dbReference type="Gene3D" id="2.130.10.10">
    <property type="entry name" value="YVTN repeat-like/Quinoprotein amine dehydrogenase"/>
    <property type="match status" value="2"/>
</dbReference>
<protein>
    <submittedName>
        <fullName evidence="3">PQQ-binding-like beta-propeller repeat protein</fullName>
    </submittedName>
</protein>
<sequence length="569" mass="62170">MRSEQSPATGSELWRSLGGDTRSSGYKPEASVPTEGAQATSLEPVADATQRLGDEIDDWWYWAYRYSTIAADESHVYYTGGFDHDAVEGGVVAVNRATGETAWQFGPKEAAAWFRGGITVRGDTAVVGGIDGESEKGILFGIDTTSGTERWRQRVPGAVWMPPEWYDDTVYVASRAVQYTGTDRALLAVDPTDGTIEWEVPQSELPDRMLRTSPVVDDTGVYIAANWQTIAAYTHDGSQRWTTKIRGPIIGSPAADDKRVYATRQRYGQGYGDENTDVVALDKSNGQIDWRYQTESKEAQHRPAVTNDSVYIVNSDSTVICLSKTGDLRWKTKLPGTPGTPPTVADGLVFIGHSEQLNPGVVALRTENGRQRYSYLTDRYGPIGEIVVVDGAIWVLEANNRLHRLEPGSQRDTTSAPTADIDMPESPTLVGSAVELSPVVPETVDLQATDWFVTTPSEERARLSDPERDAEDPVSFQPPTPGEWTVELWVQNEHDNWGRARESFLVREPTPTPTPTETPTETPMPTTTTEGPGFGVVSTLLGAGGAASLLRRLGEGSENSARSAERDEN</sequence>
<feature type="compositionally biased region" description="Low complexity" evidence="1">
    <location>
        <begin position="517"/>
        <end position="539"/>
    </location>
</feature>
<dbReference type="InterPro" id="IPR002372">
    <property type="entry name" value="PQQ_rpt_dom"/>
</dbReference>
<proteinExistence type="predicted"/>
<feature type="domain" description="Pyrrolo-quinoline quinone repeat" evidence="2">
    <location>
        <begin position="213"/>
        <end position="409"/>
    </location>
</feature>
<evidence type="ECO:0000313" key="3">
    <source>
        <dbReference type="EMBL" id="MFD1568449.1"/>
    </source>
</evidence>
<keyword evidence="4" id="KW-1185">Reference proteome</keyword>
<comment type="caution">
    <text evidence="3">The sequence shown here is derived from an EMBL/GenBank/DDBJ whole genome shotgun (WGS) entry which is preliminary data.</text>
</comment>
<organism evidence="3 4">
    <name type="scientific">Halolamina litorea</name>
    <dbReference type="NCBI Taxonomy" id="1515593"/>
    <lineage>
        <taxon>Archaea</taxon>
        <taxon>Methanobacteriati</taxon>
        <taxon>Methanobacteriota</taxon>
        <taxon>Stenosarchaea group</taxon>
        <taxon>Halobacteria</taxon>
        <taxon>Halobacteriales</taxon>
        <taxon>Haloferacaceae</taxon>
    </lineage>
</organism>
<dbReference type="AlphaFoldDB" id="A0ABD6BV79"/>
<feature type="compositionally biased region" description="Basic and acidic residues" evidence="1">
    <location>
        <begin position="457"/>
        <end position="467"/>
    </location>
</feature>
<evidence type="ECO:0000256" key="1">
    <source>
        <dbReference type="SAM" id="MobiDB-lite"/>
    </source>
</evidence>
<gene>
    <name evidence="3" type="ORF">ACFSAU_13205</name>
</gene>
<dbReference type="SUPFAM" id="SSF50998">
    <property type="entry name" value="Quinoprotein alcohol dehydrogenase-like"/>
    <property type="match status" value="2"/>
</dbReference>
<feature type="region of interest" description="Disordered" evidence="1">
    <location>
        <begin position="506"/>
        <end position="539"/>
    </location>
</feature>
<dbReference type="RefSeq" id="WP_267648195.1">
    <property type="nucleotide sequence ID" value="NZ_JANHGR010000003.1"/>
</dbReference>
<reference evidence="3 4" key="1">
    <citation type="journal article" date="2019" name="Int. J. Syst. Evol. Microbiol.">
        <title>The Global Catalogue of Microorganisms (GCM) 10K type strain sequencing project: providing services to taxonomists for standard genome sequencing and annotation.</title>
        <authorList>
            <consortium name="The Broad Institute Genomics Platform"/>
            <consortium name="The Broad Institute Genome Sequencing Center for Infectious Disease"/>
            <person name="Wu L."/>
            <person name="Ma J."/>
        </authorList>
    </citation>
    <scope>NUCLEOTIDE SEQUENCE [LARGE SCALE GENOMIC DNA]</scope>
    <source>
        <strain evidence="3 4">CGMCC 1.12859</strain>
    </source>
</reference>
<dbReference type="EMBL" id="JBHUCZ010000012">
    <property type="protein sequence ID" value="MFD1568449.1"/>
    <property type="molecule type" value="Genomic_DNA"/>
</dbReference>
<dbReference type="InterPro" id="IPR018391">
    <property type="entry name" value="PQQ_b-propeller_rpt"/>
</dbReference>
<feature type="region of interest" description="Disordered" evidence="1">
    <location>
        <begin position="1"/>
        <end position="39"/>
    </location>
</feature>
<evidence type="ECO:0000259" key="2">
    <source>
        <dbReference type="Pfam" id="PF13360"/>
    </source>
</evidence>
<accession>A0ABD6BV79</accession>
<dbReference type="InterPro" id="IPR015943">
    <property type="entry name" value="WD40/YVTN_repeat-like_dom_sf"/>
</dbReference>
<dbReference type="Proteomes" id="UP001597139">
    <property type="component" value="Unassembled WGS sequence"/>
</dbReference>
<feature type="region of interest" description="Disordered" evidence="1">
    <location>
        <begin position="457"/>
        <end position="482"/>
    </location>
</feature>